<proteinExistence type="predicted"/>
<feature type="compositionally biased region" description="Basic and acidic residues" evidence="1">
    <location>
        <begin position="51"/>
        <end position="64"/>
    </location>
</feature>
<evidence type="ECO:0000313" key="3">
    <source>
        <dbReference type="Proteomes" id="UP000828390"/>
    </source>
</evidence>
<feature type="compositionally biased region" description="Acidic residues" evidence="1">
    <location>
        <begin position="82"/>
        <end position="91"/>
    </location>
</feature>
<comment type="caution">
    <text evidence="2">The sequence shown here is derived from an EMBL/GenBank/DDBJ whole genome shotgun (WGS) entry which is preliminary data.</text>
</comment>
<dbReference type="EMBL" id="JAIWYP010000016">
    <property type="protein sequence ID" value="KAH3695212.1"/>
    <property type="molecule type" value="Genomic_DNA"/>
</dbReference>
<gene>
    <name evidence="2" type="ORF">DPMN_082669</name>
</gene>
<feature type="compositionally biased region" description="Basic and acidic residues" evidence="1">
    <location>
        <begin position="20"/>
        <end position="42"/>
    </location>
</feature>
<protein>
    <submittedName>
        <fullName evidence="2">Uncharacterized protein</fullName>
    </submittedName>
</protein>
<name>A0A9D4BHI4_DREPO</name>
<feature type="compositionally biased region" description="Basic and acidic residues" evidence="1">
    <location>
        <begin position="1"/>
        <end position="10"/>
    </location>
</feature>
<reference evidence="2" key="2">
    <citation type="submission" date="2020-11" db="EMBL/GenBank/DDBJ databases">
        <authorList>
            <person name="McCartney M.A."/>
            <person name="Auch B."/>
            <person name="Kono T."/>
            <person name="Mallez S."/>
            <person name="Becker A."/>
            <person name="Gohl D.M."/>
            <person name="Silverstein K.A.T."/>
            <person name="Koren S."/>
            <person name="Bechman K.B."/>
            <person name="Herman A."/>
            <person name="Abrahante J.E."/>
            <person name="Garbe J."/>
        </authorList>
    </citation>
    <scope>NUCLEOTIDE SEQUENCE</scope>
    <source>
        <strain evidence="2">Duluth1</strain>
        <tissue evidence="2">Whole animal</tissue>
    </source>
</reference>
<accession>A0A9D4BHI4</accession>
<feature type="region of interest" description="Disordered" evidence="1">
    <location>
        <begin position="1"/>
        <end position="99"/>
    </location>
</feature>
<dbReference type="Proteomes" id="UP000828390">
    <property type="component" value="Unassembled WGS sequence"/>
</dbReference>
<organism evidence="2 3">
    <name type="scientific">Dreissena polymorpha</name>
    <name type="common">Zebra mussel</name>
    <name type="synonym">Mytilus polymorpha</name>
    <dbReference type="NCBI Taxonomy" id="45954"/>
    <lineage>
        <taxon>Eukaryota</taxon>
        <taxon>Metazoa</taxon>
        <taxon>Spiralia</taxon>
        <taxon>Lophotrochozoa</taxon>
        <taxon>Mollusca</taxon>
        <taxon>Bivalvia</taxon>
        <taxon>Autobranchia</taxon>
        <taxon>Heteroconchia</taxon>
        <taxon>Euheterodonta</taxon>
        <taxon>Imparidentia</taxon>
        <taxon>Neoheterodontei</taxon>
        <taxon>Myida</taxon>
        <taxon>Dreissenoidea</taxon>
        <taxon>Dreissenidae</taxon>
        <taxon>Dreissena</taxon>
    </lineage>
</organism>
<evidence type="ECO:0000313" key="2">
    <source>
        <dbReference type="EMBL" id="KAH3695212.1"/>
    </source>
</evidence>
<reference evidence="2" key="1">
    <citation type="journal article" date="2019" name="bioRxiv">
        <title>The Genome of the Zebra Mussel, Dreissena polymorpha: A Resource for Invasive Species Research.</title>
        <authorList>
            <person name="McCartney M.A."/>
            <person name="Auch B."/>
            <person name="Kono T."/>
            <person name="Mallez S."/>
            <person name="Zhang Y."/>
            <person name="Obille A."/>
            <person name="Becker A."/>
            <person name="Abrahante J.E."/>
            <person name="Garbe J."/>
            <person name="Badalamenti J.P."/>
            <person name="Herman A."/>
            <person name="Mangelson H."/>
            <person name="Liachko I."/>
            <person name="Sullivan S."/>
            <person name="Sone E.D."/>
            <person name="Koren S."/>
            <person name="Silverstein K.A.T."/>
            <person name="Beckman K.B."/>
            <person name="Gohl D.M."/>
        </authorList>
    </citation>
    <scope>NUCLEOTIDE SEQUENCE</scope>
    <source>
        <strain evidence="2">Duluth1</strain>
        <tissue evidence="2">Whole animal</tissue>
    </source>
</reference>
<keyword evidence="3" id="KW-1185">Reference proteome</keyword>
<sequence length="156" mass="17813">MRHKGPDNNERTAGFVTLFPRDKNKDTTTEKQPETEKRKETEEQTGQPQQKKIDDKGFETVGNKKKEKSRGRKKEEEKKQDMEDDSSEDVESQCSGCHSGQRKNIRVIQCFAYLVIWEVELRRVGGGTEDYRRASALSPGAAVDLHLFDTGSDSYI</sequence>
<evidence type="ECO:0000256" key="1">
    <source>
        <dbReference type="SAM" id="MobiDB-lite"/>
    </source>
</evidence>
<dbReference type="AlphaFoldDB" id="A0A9D4BHI4"/>